<proteinExistence type="predicted"/>
<gene>
    <name evidence="2" type="ORF">K0M31_001881</name>
</gene>
<accession>A0AA40GGQ5</accession>
<reference evidence="2" key="1">
    <citation type="submission" date="2021-10" db="EMBL/GenBank/DDBJ databases">
        <title>Melipona bicolor Genome sequencing and assembly.</title>
        <authorList>
            <person name="Araujo N.S."/>
            <person name="Arias M.C."/>
        </authorList>
    </citation>
    <scope>NUCLEOTIDE SEQUENCE</scope>
    <source>
        <strain evidence="2">USP_2M_L1-L4_2017</strain>
        <tissue evidence="2">Whole body</tissue>
    </source>
</reference>
<name>A0AA40GGQ5_9HYME</name>
<evidence type="ECO:0000313" key="3">
    <source>
        <dbReference type="Proteomes" id="UP001177670"/>
    </source>
</evidence>
<feature type="region of interest" description="Disordered" evidence="1">
    <location>
        <begin position="20"/>
        <end position="46"/>
    </location>
</feature>
<comment type="caution">
    <text evidence="2">The sequence shown here is derived from an EMBL/GenBank/DDBJ whole genome shotgun (WGS) entry which is preliminary data.</text>
</comment>
<organism evidence="2 3">
    <name type="scientific">Melipona bicolor</name>
    <dbReference type="NCBI Taxonomy" id="60889"/>
    <lineage>
        <taxon>Eukaryota</taxon>
        <taxon>Metazoa</taxon>
        <taxon>Ecdysozoa</taxon>
        <taxon>Arthropoda</taxon>
        <taxon>Hexapoda</taxon>
        <taxon>Insecta</taxon>
        <taxon>Pterygota</taxon>
        <taxon>Neoptera</taxon>
        <taxon>Endopterygota</taxon>
        <taxon>Hymenoptera</taxon>
        <taxon>Apocrita</taxon>
        <taxon>Aculeata</taxon>
        <taxon>Apoidea</taxon>
        <taxon>Anthophila</taxon>
        <taxon>Apidae</taxon>
        <taxon>Melipona</taxon>
    </lineage>
</organism>
<evidence type="ECO:0000256" key="1">
    <source>
        <dbReference type="SAM" id="MobiDB-lite"/>
    </source>
</evidence>
<keyword evidence="3" id="KW-1185">Reference proteome</keyword>
<sequence length="393" mass="45733">MMTNINKSLHKFKSTNPDCFDDKSYPSSKERSDELNSKFRENSPVPNLVSVENNSYEEETFISHNNLVSELIEENFIKLWENIRDLNEEIRIHSYNSNVKETIIEKSNEIATSVKFLFRVPKENTEMNEQNKIKKINVGIQVFPPLDYGPPVIPRRPTVNPQSTPDLYLMPFNVIMKSLPKQLYAQVLDERPQSPKKSLNSKTFELRDNISYENKEQIPQLKSILLKHPYEEQIAKHIYKDKVIQSRRKEKNYSAPISISRNQDNIPHGSKEQIQPLNIINHPYKQFPESTKENQPMKKINRSGAIVIIPIGREVKKNMDFKDVCKMVFSKAKAKLNCTTKIRKTQDGYLLIQLKKNTNAFKIATEIQTIVGNDFKVKPLVDKMFIEIRDLIP</sequence>
<dbReference type="Proteomes" id="UP001177670">
    <property type="component" value="Unassembled WGS sequence"/>
</dbReference>
<evidence type="ECO:0000313" key="2">
    <source>
        <dbReference type="EMBL" id="KAK1137369.1"/>
    </source>
</evidence>
<protein>
    <submittedName>
        <fullName evidence="2">Uncharacterized protein</fullName>
    </submittedName>
</protein>
<dbReference type="AlphaFoldDB" id="A0AA40GGQ5"/>
<dbReference type="EMBL" id="JAHYIQ010000001">
    <property type="protein sequence ID" value="KAK1137369.1"/>
    <property type="molecule type" value="Genomic_DNA"/>
</dbReference>
<feature type="compositionally biased region" description="Basic and acidic residues" evidence="1">
    <location>
        <begin position="20"/>
        <end position="41"/>
    </location>
</feature>